<dbReference type="SMART" id="SM00454">
    <property type="entry name" value="SAM"/>
    <property type="match status" value="1"/>
</dbReference>
<feature type="domain" description="SAM" evidence="1">
    <location>
        <begin position="1"/>
        <end position="64"/>
    </location>
</feature>
<dbReference type="Gene3D" id="1.10.150.50">
    <property type="entry name" value="Transcription Factor, Ets-1"/>
    <property type="match status" value="1"/>
</dbReference>
<evidence type="ECO:0000259" key="1">
    <source>
        <dbReference type="PROSITE" id="PS50105"/>
    </source>
</evidence>
<protein>
    <submittedName>
        <fullName evidence="2">Sterile alpha motif homology 2</fullName>
    </submittedName>
</protein>
<dbReference type="InterPro" id="IPR001660">
    <property type="entry name" value="SAM"/>
</dbReference>
<dbReference type="Proteomes" id="UP000245946">
    <property type="component" value="Unassembled WGS sequence"/>
</dbReference>
<evidence type="ECO:0000313" key="3">
    <source>
        <dbReference type="Proteomes" id="UP000245946"/>
    </source>
</evidence>
<dbReference type="RefSeq" id="XP_025599587.1">
    <property type="nucleotide sequence ID" value="XM_025739885.1"/>
</dbReference>
<dbReference type="OrthoDB" id="266718at2759"/>
<accession>A0A316ZE28</accession>
<evidence type="ECO:0000313" key="2">
    <source>
        <dbReference type="EMBL" id="PWN99308.1"/>
    </source>
</evidence>
<dbReference type="GeneID" id="37267431"/>
<reference evidence="2 3" key="1">
    <citation type="journal article" date="2018" name="Mol. Biol. Evol.">
        <title>Broad Genomic Sampling Reveals a Smut Pathogenic Ancestry of the Fungal Clade Ustilaginomycotina.</title>
        <authorList>
            <person name="Kijpornyongpan T."/>
            <person name="Mondo S.J."/>
            <person name="Barry K."/>
            <person name="Sandor L."/>
            <person name="Lee J."/>
            <person name="Lipzen A."/>
            <person name="Pangilinan J."/>
            <person name="LaButti K."/>
            <person name="Hainaut M."/>
            <person name="Henrissat B."/>
            <person name="Grigoriev I.V."/>
            <person name="Spatafora J.W."/>
            <person name="Aime M.C."/>
        </authorList>
    </citation>
    <scope>NUCLEOTIDE SEQUENCE [LARGE SCALE GENOMIC DNA]</scope>
    <source>
        <strain evidence="2 3">MCA 4186</strain>
    </source>
</reference>
<dbReference type="EMBL" id="KZ819288">
    <property type="protein sequence ID" value="PWN99308.1"/>
    <property type="molecule type" value="Genomic_DNA"/>
</dbReference>
<dbReference type="PROSITE" id="PS50105">
    <property type="entry name" value="SAM_DOMAIN"/>
    <property type="match status" value="1"/>
</dbReference>
<keyword evidence="3" id="KW-1185">Reference proteome</keyword>
<sequence>WSQPDIGNWLHSLRLGAHASTFAAHDITGAVLLDVEQAELKEMGITSIGDRIRVFTAIKNLKKRCA</sequence>
<feature type="non-terminal residue" evidence="2">
    <location>
        <position position="1"/>
    </location>
</feature>
<dbReference type="InterPro" id="IPR013761">
    <property type="entry name" value="SAM/pointed_sf"/>
</dbReference>
<organism evidence="2 3">
    <name type="scientific">Tilletiopsis washingtonensis</name>
    <dbReference type="NCBI Taxonomy" id="58919"/>
    <lineage>
        <taxon>Eukaryota</taxon>
        <taxon>Fungi</taxon>
        <taxon>Dikarya</taxon>
        <taxon>Basidiomycota</taxon>
        <taxon>Ustilaginomycotina</taxon>
        <taxon>Exobasidiomycetes</taxon>
        <taxon>Entylomatales</taxon>
        <taxon>Entylomatales incertae sedis</taxon>
        <taxon>Tilletiopsis</taxon>
    </lineage>
</organism>
<dbReference type="SUPFAM" id="SSF47769">
    <property type="entry name" value="SAM/Pointed domain"/>
    <property type="match status" value="1"/>
</dbReference>
<name>A0A316ZE28_9BASI</name>
<dbReference type="Pfam" id="PF07647">
    <property type="entry name" value="SAM_2"/>
    <property type="match status" value="1"/>
</dbReference>
<proteinExistence type="predicted"/>
<gene>
    <name evidence="2" type="ORF">FA09DRAFT_285466</name>
</gene>
<dbReference type="STRING" id="58919.A0A316ZE28"/>
<feature type="non-terminal residue" evidence="2">
    <location>
        <position position="66"/>
    </location>
</feature>
<dbReference type="AlphaFoldDB" id="A0A316ZE28"/>